<name>A0A7Y9H0G1_9ACTN</name>
<evidence type="ECO:0008006" key="5">
    <source>
        <dbReference type="Google" id="ProtNLM"/>
    </source>
</evidence>
<dbReference type="RefSeq" id="WP_179618274.1">
    <property type="nucleotide sequence ID" value="NZ_JACCBW010000001.1"/>
</dbReference>
<gene>
    <name evidence="3" type="ORF">F4692_000752</name>
</gene>
<evidence type="ECO:0000313" key="4">
    <source>
        <dbReference type="Proteomes" id="UP000549911"/>
    </source>
</evidence>
<keyword evidence="1" id="KW-0175">Coiled coil</keyword>
<keyword evidence="4" id="KW-1185">Reference proteome</keyword>
<dbReference type="AlphaFoldDB" id="A0A7Y9H0G1"/>
<reference evidence="3 4" key="2">
    <citation type="submission" date="2020-08" db="EMBL/GenBank/DDBJ databases">
        <title>The Agave Microbiome: Exploring the role of microbial communities in plant adaptations to desert environments.</title>
        <authorList>
            <person name="Partida-Martinez L.P."/>
        </authorList>
    </citation>
    <scope>NUCLEOTIDE SEQUENCE [LARGE SCALE GENOMIC DNA]</scope>
    <source>
        <strain evidence="3 4">AT2.17</strain>
    </source>
</reference>
<accession>A0A7Y9H0G1</accession>
<proteinExistence type="predicted"/>
<dbReference type="Proteomes" id="UP000549911">
    <property type="component" value="Unassembled WGS sequence"/>
</dbReference>
<reference evidence="3 4" key="1">
    <citation type="submission" date="2020-07" db="EMBL/GenBank/DDBJ databases">
        <authorList>
            <person name="Partida-Martinez L."/>
            <person name="Huntemann M."/>
            <person name="Clum A."/>
            <person name="Wang J."/>
            <person name="Palaniappan K."/>
            <person name="Ritter S."/>
            <person name="Chen I.-M."/>
            <person name="Stamatis D."/>
            <person name="Reddy T."/>
            <person name="O'Malley R."/>
            <person name="Daum C."/>
            <person name="Shapiro N."/>
            <person name="Ivanova N."/>
            <person name="Kyrpides N."/>
            <person name="Woyke T."/>
        </authorList>
    </citation>
    <scope>NUCLEOTIDE SEQUENCE [LARGE SCALE GENOMIC DNA]</scope>
    <source>
        <strain evidence="3 4">AT2.17</strain>
    </source>
</reference>
<feature type="compositionally biased region" description="Basic and acidic residues" evidence="2">
    <location>
        <begin position="507"/>
        <end position="517"/>
    </location>
</feature>
<organism evidence="3 4">
    <name type="scientific">Nocardioides cavernae</name>
    <dbReference type="NCBI Taxonomy" id="1921566"/>
    <lineage>
        <taxon>Bacteria</taxon>
        <taxon>Bacillati</taxon>
        <taxon>Actinomycetota</taxon>
        <taxon>Actinomycetes</taxon>
        <taxon>Propionibacteriales</taxon>
        <taxon>Nocardioidaceae</taxon>
        <taxon>Nocardioides</taxon>
    </lineage>
</organism>
<feature type="coiled-coil region" evidence="1">
    <location>
        <begin position="273"/>
        <end position="310"/>
    </location>
</feature>
<protein>
    <recommendedName>
        <fullName evidence="5">Competence protein CoiA</fullName>
    </recommendedName>
</protein>
<feature type="region of interest" description="Disordered" evidence="2">
    <location>
        <begin position="487"/>
        <end position="540"/>
    </location>
</feature>
<dbReference type="EMBL" id="JACCBW010000001">
    <property type="protein sequence ID" value="NYE35648.1"/>
    <property type="molecule type" value="Genomic_DNA"/>
</dbReference>
<evidence type="ECO:0000256" key="1">
    <source>
        <dbReference type="SAM" id="Coils"/>
    </source>
</evidence>
<evidence type="ECO:0000256" key="2">
    <source>
        <dbReference type="SAM" id="MobiDB-lite"/>
    </source>
</evidence>
<comment type="caution">
    <text evidence="3">The sequence shown here is derived from an EMBL/GenBank/DDBJ whole genome shotgun (WGS) entry which is preliminary data.</text>
</comment>
<evidence type="ECO:0000313" key="3">
    <source>
        <dbReference type="EMBL" id="NYE35648.1"/>
    </source>
</evidence>
<sequence length="540" mass="61767">MTRNRHERSAIEAFLDADFRQVWAVDRATDEPRFLPDGEAVALRPVAKAEWRCPVPDCGVQITTVGGSSRRHHFRHNEPAPHASDGESEFHLGAKAMIAEWARGRVPDGADVREEHSVKHPETRQQRIADVMVTWPDGQLTAFEVEYKNYAPEHWAAKQANYDGHDPAPVPCVWVFGHTKIKRPRAGSYDFDADPRNVRLPLLGQRWLAAGRPVLAVNPVTREVGTLLAEFSRDGHPGYPRPTDTLGRLHVDPLDACDLDPVRGIVTPTMRLVDAAEERREELRRREAEAEHKRQEADRKRREAAAHKRQYYEDLRQQQLNVWESSALHTVLQQRWPSLPNLLGVLPSDDLDQSGVWANPTHWRAVLYEELIHPFALGREPCFDDAMNSGALLPPRPSGRFDIRDIRAALAAHHIRLHERDPRKSFNLVMTFMERLQRAHMLAIIRRPDGSPEVFEPTGYTLQQAEVEYVARLAEQATRDEAIQRAKNDRRSQLAARAAARPQKPTFAERIERATERRKQRGAEPQAERTERIKRLYGID</sequence>